<dbReference type="VEuPathDB" id="FungiDB:DEHA2A05852g"/>
<dbReference type="SMART" id="SM00787">
    <property type="entry name" value="Spc7"/>
    <property type="match status" value="1"/>
</dbReference>
<feature type="region of interest" description="Disordered" evidence="1">
    <location>
        <begin position="472"/>
        <end position="525"/>
    </location>
</feature>
<feature type="domain" description="Spc7 kinetochore protein" evidence="2">
    <location>
        <begin position="622"/>
        <end position="938"/>
    </location>
</feature>
<reference evidence="3 4" key="1">
    <citation type="journal article" date="2004" name="Nature">
        <title>Genome evolution in yeasts.</title>
        <authorList>
            <consortium name="Genolevures"/>
            <person name="Dujon B."/>
            <person name="Sherman D."/>
            <person name="Fischer G."/>
            <person name="Durrens P."/>
            <person name="Casaregola S."/>
            <person name="Lafontaine I."/>
            <person name="de Montigny J."/>
            <person name="Marck C."/>
            <person name="Neuveglise C."/>
            <person name="Talla E."/>
            <person name="Goffard N."/>
            <person name="Frangeul L."/>
            <person name="Aigle M."/>
            <person name="Anthouard V."/>
            <person name="Babour A."/>
            <person name="Barbe V."/>
            <person name="Barnay S."/>
            <person name="Blanchin S."/>
            <person name="Beckerich J.M."/>
            <person name="Beyne E."/>
            <person name="Bleykasten C."/>
            <person name="Boisrame A."/>
            <person name="Boyer J."/>
            <person name="Cattolico L."/>
            <person name="Confanioleri F."/>
            <person name="de Daruvar A."/>
            <person name="Despons L."/>
            <person name="Fabre E."/>
            <person name="Fairhead C."/>
            <person name="Ferry-Dumazet H."/>
            <person name="Groppi A."/>
            <person name="Hantraye F."/>
            <person name="Hennequin C."/>
            <person name="Jauniaux N."/>
            <person name="Joyet P."/>
            <person name="Kachouri R."/>
            <person name="Kerrest A."/>
            <person name="Koszul R."/>
            <person name="Lemaire M."/>
            <person name="Lesur I."/>
            <person name="Ma L."/>
            <person name="Muller H."/>
            <person name="Nicaud J.M."/>
            <person name="Nikolski M."/>
            <person name="Oztas S."/>
            <person name="Ozier-Kalogeropoulos O."/>
            <person name="Pellenz S."/>
            <person name="Potier S."/>
            <person name="Richard G.F."/>
            <person name="Straub M.L."/>
            <person name="Suleau A."/>
            <person name="Swennene D."/>
            <person name="Tekaia F."/>
            <person name="Wesolowski-Louvel M."/>
            <person name="Westhof E."/>
            <person name="Wirth B."/>
            <person name="Zeniou-Meyer M."/>
            <person name="Zivanovic I."/>
            <person name="Bolotin-Fukuhara M."/>
            <person name="Thierry A."/>
            <person name="Bouchier C."/>
            <person name="Caudron B."/>
            <person name="Scarpelli C."/>
            <person name="Gaillardin C."/>
            <person name="Weissenbach J."/>
            <person name="Wincker P."/>
            <person name="Souciet J.L."/>
        </authorList>
    </citation>
    <scope>NUCLEOTIDE SEQUENCE [LARGE SCALE GENOMIC DNA]</scope>
    <source>
        <strain evidence="4">ATCC 36239 / CBS 767 / BCRC 21394 / JCM 1990 / NBRC 0083 / IGC 2968</strain>
    </source>
</reference>
<proteinExistence type="predicted"/>
<dbReference type="EMBL" id="CR382133">
    <property type="protein sequence ID" value="CAR65365.1"/>
    <property type="molecule type" value="Genomic_DNA"/>
</dbReference>
<evidence type="ECO:0000256" key="1">
    <source>
        <dbReference type="SAM" id="MobiDB-lite"/>
    </source>
</evidence>
<dbReference type="GO" id="GO:0034501">
    <property type="term" value="P:protein localization to kinetochore"/>
    <property type="evidence" value="ECO:0007669"/>
    <property type="project" value="TreeGrafter"/>
</dbReference>
<dbReference type="OMA" id="HSFDFVP"/>
<feature type="compositionally biased region" description="Acidic residues" evidence="1">
    <location>
        <begin position="118"/>
        <end position="138"/>
    </location>
</feature>
<feature type="region of interest" description="Disordered" evidence="1">
    <location>
        <begin position="411"/>
        <end position="439"/>
    </location>
</feature>
<dbReference type="InterPro" id="IPR013253">
    <property type="entry name" value="Spc7_domain"/>
</dbReference>
<dbReference type="STRING" id="284592.B5RSQ9"/>
<dbReference type="FunCoup" id="B5RSQ9">
    <property type="interactions" value="76"/>
</dbReference>
<dbReference type="GeneID" id="8998055"/>
<feature type="region of interest" description="Disordered" evidence="1">
    <location>
        <begin position="61"/>
        <end position="170"/>
    </location>
</feature>
<name>B5RSQ9_DEBHA</name>
<dbReference type="PANTHER" id="PTHR28260:SF1">
    <property type="entry name" value="SPINDLE POLE BODY COMPONENT SPC105"/>
    <property type="match status" value="1"/>
</dbReference>
<evidence type="ECO:0000313" key="3">
    <source>
        <dbReference type="EMBL" id="CAR65365.1"/>
    </source>
</evidence>
<dbReference type="OrthoDB" id="5592879at2759"/>
<dbReference type="GO" id="GO:0000776">
    <property type="term" value="C:kinetochore"/>
    <property type="evidence" value="ECO:0007669"/>
    <property type="project" value="TreeGrafter"/>
</dbReference>
<sequence length="1096" mass="125150">MNKENMGERPSRSILKNDATLPLLPSTNRLNRRVSFHPEVTLHKINFVPVQVDKRRETIAIIPSSRDNSDSGNSSIESKDDSNSTTSDDNPIGTAHENADENLGTNGELDNGHNVDRDSDDDLANFEGNADEGEEETMELTGQFVPNPSAATNNTRDEEVDQGDATDTANNADQIETFTKLKHTGVSVDSAANDIDSPPYYQDEDEGDMELTSNIGLNHQNIVRLAENDVDAEKVNAEQPEQDIENHDIPSQAPEMNRDQASATDTGEYLHEDSMDILTYANGHKSLEYNVEVNNGEDQQTQQQNGNELEETMDITKFYSEINAQSSTSYMENDHFNQEMTMDITKIYHQESRLELINEVPDAEPIMQYNEGSKIPENESIMEFTQEIGKINISGEGADSRLGHIHLQENENETNSNNENDEQHQEDNGTNTEQPLEPDSKELMSDNIIDEIHTGNEDDDFETDKDEAYKESENLENEAENEGGNEGNEINELHSDNANEQSEQEQDTNISSRYVTNTSVDETIQNTAKDTQDSLYMDLTQLEQDAEPQELAAADTNHEIDQPSQKMQLTQEYGEIKQIQLKRTIDDAEPIPHKYPKIDNHGGINKTITTTIPLADISTESIDDDDELDQNYTPVSLNDFLKDISIRFYDDLEIGIKSVDRISISLPKINNEESYKFDEFVTAMNKMPLLELYDFSCKELTKNIKDGTVLFDQFNQFTMENNPRLFKQYYSSSPNEKLSMKSEFQLIKDYTRLQAKEVWYGWRTQLIKNLIIQLDEKHYTLVQARSLLLENLTLLNGIHEQLKDKFDNLSNQLNQLLQIESNCNDLDSSDLFSLRNELSVTCKQFKENQQNQTIQNKELNKLNSVISDNKALINAFTDEINDVEKSLNRNKKYELSEIELLKLKFNFLQSFTNLNYKYMEGTKLIFNFIGVEVAMEFKDIYDLSNISYSVDQNSSSPFNNSFITTNIAPKLFNVISGSTIIESFQTFKKHWSVLKSIDEDIYAISWKLPIVFIESQDNLINFKIRYYCGKHNFKVELFVSIDLSNLLDYPNNFQIRGQLIKSDTKISQQIILTNLFNDCVHTALVNRDNQILIDGL</sequence>
<feature type="region of interest" description="Disordered" evidence="1">
    <location>
        <begin position="1"/>
        <end position="20"/>
    </location>
</feature>
<dbReference type="RefSeq" id="XP_002769988.1">
    <property type="nucleotide sequence ID" value="XM_002769942.1"/>
</dbReference>
<dbReference type="Pfam" id="PF08317">
    <property type="entry name" value="Spc7"/>
    <property type="match status" value="1"/>
</dbReference>
<dbReference type="KEGG" id="dha:DEHA2A05852g"/>
<evidence type="ECO:0000259" key="2">
    <source>
        <dbReference type="SMART" id="SM00787"/>
    </source>
</evidence>
<dbReference type="GO" id="GO:0007094">
    <property type="term" value="P:mitotic spindle assembly checkpoint signaling"/>
    <property type="evidence" value="ECO:0007669"/>
    <property type="project" value="TreeGrafter"/>
</dbReference>
<dbReference type="eggNOG" id="ENOG502S20P">
    <property type="taxonomic scope" value="Eukaryota"/>
</dbReference>
<dbReference type="PANTHER" id="PTHR28260">
    <property type="entry name" value="SPINDLE POLE BODY COMPONENT SPC105"/>
    <property type="match status" value="1"/>
</dbReference>
<keyword evidence="4" id="KW-1185">Reference proteome</keyword>
<dbReference type="InParanoid" id="B5RSQ9"/>
<dbReference type="AlphaFoldDB" id="B5RSQ9"/>
<accession>B5RSQ9</accession>
<feature type="compositionally biased region" description="Acidic residues" evidence="1">
    <location>
        <begin position="474"/>
        <end position="483"/>
    </location>
</feature>
<dbReference type="HOGENOM" id="CLU_008574_0_0_1"/>
<feature type="compositionally biased region" description="Basic and acidic residues" evidence="1">
    <location>
        <begin position="1"/>
        <end position="11"/>
    </location>
</feature>
<evidence type="ECO:0000313" key="4">
    <source>
        <dbReference type="Proteomes" id="UP000000599"/>
    </source>
</evidence>
<feature type="compositionally biased region" description="Polar residues" evidence="1">
    <location>
        <begin position="498"/>
        <end position="525"/>
    </location>
</feature>
<gene>
    <name evidence="3" type="ordered locus">DEHA2A05852g</name>
</gene>
<dbReference type="GO" id="GO:1990758">
    <property type="term" value="P:mitotic sister chromatid biorientation"/>
    <property type="evidence" value="ECO:0007669"/>
    <property type="project" value="TreeGrafter"/>
</dbReference>
<dbReference type="Proteomes" id="UP000000599">
    <property type="component" value="Chromosome A"/>
</dbReference>
<feature type="region of interest" description="Disordered" evidence="1">
    <location>
        <begin position="237"/>
        <end position="256"/>
    </location>
</feature>
<feature type="compositionally biased region" description="Polar residues" evidence="1">
    <location>
        <begin position="144"/>
        <end position="154"/>
    </location>
</feature>
<dbReference type="InterPro" id="IPR033338">
    <property type="entry name" value="Spc105/Spc7"/>
</dbReference>
<feature type="compositionally biased region" description="Low complexity" evidence="1">
    <location>
        <begin position="64"/>
        <end position="75"/>
    </location>
</feature>
<protein>
    <submittedName>
        <fullName evidence="3">DEHA2A05852p</fullName>
    </submittedName>
</protein>
<organism evidence="3 4">
    <name type="scientific">Debaryomyces hansenii (strain ATCC 36239 / CBS 767 / BCRC 21394 / JCM 1990 / NBRC 0083 / IGC 2968)</name>
    <name type="common">Yeast</name>
    <name type="synonym">Torulaspora hansenii</name>
    <dbReference type="NCBI Taxonomy" id="284592"/>
    <lineage>
        <taxon>Eukaryota</taxon>
        <taxon>Fungi</taxon>
        <taxon>Dikarya</taxon>
        <taxon>Ascomycota</taxon>
        <taxon>Saccharomycotina</taxon>
        <taxon>Pichiomycetes</taxon>
        <taxon>Debaryomycetaceae</taxon>
        <taxon>Debaryomyces</taxon>
    </lineage>
</organism>